<evidence type="ECO:0000313" key="2">
    <source>
        <dbReference type="Proteomes" id="UP001370348"/>
    </source>
</evidence>
<sequence>MKCSLIALAMLVSACRITRGEVAGDGPPDAREDAVRPVDRKILGLAAKYEADGMLRGREGELLRSQRMRRAVGWRTVEKVLAPVALAESLPLDAGAPHRIPAFHTWYGRDDVYRLFGRLYEKLGAEGRKRREVFSHRKIDEAFAWNLRAADESGNWPEPRWRAYLAALETAEDVDGVGGIDRVGYGSESVRHLLRSYPQLLGCIAKGVPAPNAVGPETEARPLVRERLHLGAREQRTLGPFAILPHEGEASRGALETHDGAAVLRYHAHPELTATVSAGPDGFEGAVLLDYDKRNPEWATCVAGTFPIDAVVIKADWQRADFGRKLRTYDTSAAGLRRRLAPDGAVSWEKADGEASPGPESIHTIKLPETGHVYRLAGLHIMSKELDHWLWTTLWWSGAPDEDFGADRPSSIEALGTVWRNYKMCTVVGFDEADPDPKGGFGEDLPTLAEALAAVSERTARATDPSRGRPSWCSNPYIERGAGNAGTNCVGCHQHGGRNLRPQDILRDETQFPARGRTHVRNNFPTDYSWAINAGDRLGQLVADVVGHYDTTDPRK</sequence>
<dbReference type="EMBL" id="CP089984">
    <property type="protein sequence ID" value="WXB17344.1"/>
    <property type="molecule type" value="Genomic_DNA"/>
</dbReference>
<dbReference type="PROSITE" id="PS51257">
    <property type="entry name" value="PROKAR_LIPOPROTEIN"/>
    <property type="match status" value="1"/>
</dbReference>
<accession>A0ABZ2M2A8</accession>
<evidence type="ECO:0008006" key="3">
    <source>
        <dbReference type="Google" id="ProtNLM"/>
    </source>
</evidence>
<evidence type="ECO:0000313" key="1">
    <source>
        <dbReference type="EMBL" id="WXB17344.1"/>
    </source>
</evidence>
<reference evidence="1 2" key="1">
    <citation type="submission" date="2021-12" db="EMBL/GenBank/DDBJ databases">
        <title>Discovery of the Pendulisporaceae a myxobacterial family with distinct sporulation behavior and unique specialized metabolism.</title>
        <authorList>
            <person name="Garcia R."/>
            <person name="Popoff A."/>
            <person name="Bader C.D."/>
            <person name="Loehr J."/>
            <person name="Walesch S."/>
            <person name="Walt C."/>
            <person name="Boldt J."/>
            <person name="Bunk B."/>
            <person name="Haeckl F.J.F.P.J."/>
            <person name="Gunesch A.P."/>
            <person name="Birkelbach J."/>
            <person name="Nuebel U."/>
            <person name="Pietschmann T."/>
            <person name="Bach T."/>
            <person name="Mueller R."/>
        </authorList>
    </citation>
    <scope>NUCLEOTIDE SEQUENCE [LARGE SCALE GENOMIC DNA]</scope>
    <source>
        <strain evidence="1 2">MSr11954</strain>
    </source>
</reference>
<proteinExistence type="predicted"/>
<dbReference type="Proteomes" id="UP001370348">
    <property type="component" value="Chromosome"/>
</dbReference>
<name>A0ABZ2M2A8_9BACT</name>
<protein>
    <recommendedName>
        <fullName evidence="3">Cytochrome c domain-containing protein</fullName>
    </recommendedName>
</protein>
<organism evidence="1 2">
    <name type="scientific">Pendulispora albinea</name>
    <dbReference type="NCBI Taxonomy" id="2741071"/>
    <lineage>
        <taxon>Bacteria</taxon>
        <taxon>Pseudomonadati</taxon>
        <taxon>Myxococcota</taxon>
        <taxon>Myxococcia</taxon>
        <taxon>Myxococcales</taxon>
        <taxon>Sorangiineae</taxon>
        <taxon>Pendulisporaceae</taxon>
        <taxon>Pendulispora</taxon>
    </lineage>
</organism>
<dbReference type="RefSeq" id="WP_394826974.1">
    <property type="nucleotide sequence ID" value="NZ_CP089984.1"/>
</dbReference>
<keyword evidence="2" id="KW-1185">Reference proteome</keyword>
<gene>
    <name evidence="1" type="ORF">LZC94_08680</name>
</gene>